<protein>
    <submittedName>
        <fullName evidence="2">Uncharacterized protein</fullName>
    </submittedName>
</protein>
<evidence type="ECO:0000313" key="3">
    <source>
        <dbReference type="Proteomes" id="UP000773614"/>
    </source>
</evidence>
<dbReference type="EMBL" id="SPKJ01000148">
    <property type="protein sequence ID" value="MYZ50312.1"/>
    <property type="molecule type" value="Genomic_DNA"/>
</dbReference>
<proteinExistence type="predicted"/>
<reference evidence="2" key="1">
    <citation type="submission" date="2019-03" db="EMBL/GenBank/DDBJ databases">
        <title>Afifella sp. nov., isolated from activated sludge.</title>
        <authorList>
            <person name="Li Q."/>
            <person name="Liu Y."/>
        </authorList>
    </citation>
    <scope>NUCLEOTIDE SEQUENCE</scope>
    <source>
        <strain evidence="2">L72</strain>
    </source>
</reference>
<comment type="caution">
    <text evidence="2">The sequence shown here is derived from an EMBL/GenBank/DDBJ whole genome shotgun (WGS) entry which is preliminary data.</text>
</comment>
<gene>
    <name evidence="2" type="ORF">E4O86_21615</name>
</gene>
<feature type="transmembrane region" description="Helical" evidence="1">
    <location>
        <begin position="31"/>
        <end position="51"/>
    </location>
</feature>
<keyword evidence="1" id="KW-0472">Membrane</keyword>
<organism evidence="2 3">
    <name type="scientific">Propylenella binzhouense</name>
    <dbReference type="NCBI Taxonomy" id="2555902"/>
    <lineage>
        <taxon>Bacteria</taxon>
        <taxon>Pseudomonadati</taxon>
        <taxon>Pseudomonadota</taxon>
        <taxon>Alphaproteobacteria</taxon>
        <taxon>Hyphomicrobiales</taxon>
        <taxon>Propylenellaceae</taxon>
        <taxon>Propylenella</taxon>
    </lineage>
</organism>
<keyword evidence="1" id="KW-0812">Transmembrane</keyword>
<name>A0A964T9E9_9HYPH</name>
<dbReference type="Proteomes" id="UP000773614">
    <property type="component" value="Unassembled WGS sequence"/>
</dbReference>
<evidence type="ECO:0000313" key="2">
    <source>
        <dbReference type="EMBL" id="MYZ50312.1"/>
    </source>
</evidence>
<accession>A0A964T9E9</accession>
<sequence length="78" mass="8107">MTDRIFAGFLILFIAGTLGLGQAIDHYDWPVVRMPLIVGGLAILILLRVAFRRAPAAAAAPAEIAPAEIAPDAEGAPA</sequence>
<evidence type="ECO:0000256" key="1">
    <source>
        <dbReference type="SAM" id="Phobius"/>
    </source>
</evidence>
<feature type="non-terminal residue" evidence="2">
    <location>
        <position position="78"/>
    </location>
</feature>
<keyword evidence="1" id="KW-1133">Transmembrane helix</keyword>
<dbReference type="AlphaFoldDB" id="A0A964T9E9"/>
<keyword evidence="3" id="KW-1185">Reference proteome</keyword>
<dbReference type="RefSeq" id="WP_205521037.1">
    <property type="nucleotide sequence ID" value="NZ_SPKJ01000148.1"/>
</dbReference>